<dbReference type="Gene3D" id="1.20.5.3310">
    <property type="match status" value="1"/>
</dbReference>
<dbReference type="NCBIfam" id="NF001854">
    <property type="entry name" value="PRK00575.1"/>
    <property type="match status" value="1"/>
</dbReference>
<evidence type="ECO:0000256" key="4">
    <source>
        <dbReference type="ARBA" id="ARBA00022692"/>
    </source>
</evidence>
<dbReference type="PANTHER" id="PTHR42982">
    <property type="entry name" value="SEC-INDEPENDENT PROTEIN TRANSLOCASE PROTEIN TATA"/>
    <property type="match status" value="1"/>
</dbReference>
<keyword evidence="6 9" id="KW-1133">Transmembrane helix</keyword>
<dbReference type="PANTHER" id="PTHR42982:SF8">
    <property type="entry name" value="SEC-INDEPENDENT PROTEIN TRANSLOCASE PROTEIN TATA"/>
    <property type="match status" value="1"/>
</dbReference>
<dbReference type="GO" id="GO:0008320">
    <property type="term" value="F:protein transmembrane transporter activity"/>
    <property type="evidence" value="ECO:0007669"/>
    <property type="project" value="UniProtKB-UniRule"/>
</dbReference>
<reference evidence="11 12" key="2">
    <citation type="submission" date="2020-03" db="EMBL/GenBank/DDBJ databases">
        <authorList>
            <person name="Ichikawa N."/>
            <person name="Kimura A."/>
            <person name="Kitahashi Y."/>
            <person name="Uohara A."/>
        </authorList>
    </citation>
    <scope>NUCLEOTIDE SEQUENCE [LARGE SCALE GENOMIC DNA]</scope>
    <source>
        <strain evidence="11 12">NBRC 105367</strain>
    </source>
</reference>
<organism evidence="11 12">
    <name type="scientific">Phytohabitans suffuscus</name>
    <dbReference type="NCBI Taxonomy" id="624315"/>
    <lineage>
        <taxon>Bacteria</taxon>
        <taxon>Bacillati</taxon>
        <taxon>Actinomycetota</taxon>
        <taxon>Actinomycetes</taxon>
        <taxon>Micromonosporales</taxon>
        <taxon>Micromonosporaceae</taxon>
    </lineage>
</organism>
<dbReference type="RefSeq" id="WP_173164461.1">
    <property type="nucleotide sequence ID" value="NZ_AP022871.1"/>
</dbReference>
<keyword evidence="5 9" id="KW-0653">Protein transport</keyword>
<dbReference type="Pfam" id="PF02416">
    <property type="entry name" value="TatA_B_E"/>
    <property type="match status" value="1"/>
</dbReference>
<evidence type="ECO:0000256" key="10">
    <source>
        <dbReference type="SAM" id="MobiDB-lite"/>
    </source>
</evidence>
<dbReference type="AlphaFoldDB" id="A0A6F8YZ37"/>
<keyword evidence="3 9" id="KW-1003">Cell membrane</keyword>
<evidence type="ECO:0000256" key="3">
    <source>
        <dbReference type="ARBA" id="ARBA00022475"/>
    </source>
</evidence>
<proteinExistence type="inferred from homology"/>
<dbReference type="InterPro" id="IPR003369">
    <property type="entry name" value="TatA/B/E"/>
</dbReference>
<dbReference type="GO" id="GO:0043953">
    <property type="term" value="P:protein transport by the Tat complex"/>
    <property type="evidence" value="ECO:0007669"/>
    <property type="project" value="UniProtKB-UniRule"/>
</dbReference>
<evidence type="ECO:0000313" key="11">
    <source>
        <dbReference type="EMBL" id="BCB91407.1"/>
    </source>
</evidence>
<keyword evidence="12" id="KW-1185">Reference proteome</keyword>
<gene>
    <name evidence="9" type="primary">tatA</name>
    <name evidence="11" type="ORF">Psuf_087200</name>
</gene>
<evidence type="ECO:0000256" key="2">
    <source>
        <dbReference type="ARBA" id="ARBA00022448"/>
    </source>
</evidence>
<dbReference type="KEGG" id="psuu:Psuf_087200"/>
<comment type="subunit">
    <text evidence="9">The Tat system comprises two distinct complexes: a TatABC complex, containing multiple copies of TatA, TatB and TatC subunits, and a separate TatA complex, containing only TatA subunits. Substrates initially bind to the TatABC complex, which probably triggers association of the separate TatA complex to form the active translocon.</text>
</comment>
<comment type="subcellular location">
    <subcellularLocation>
        <location evidence="1 9">Cell membrane</location>
        <topology evidence="1 9">Single-pass membrane protein</topology>
    </subcellularLocation>
</comment>
<evidence type="ECO:0000256" key="7">
    <source>
        <dbReference type="ARBA" id="ARBA00023010"/>
    </source>
</evidence>
<dbReference type="EMBL" id="AP022871">
    <property type="protein sequence ID" value="BCB91407.1"/>
    <property type="molecule type" value="Genomic_DNA"/>
</dbReference>
<dbReference type="GO" id="GO:0033281">
    <property type="term" value="C:TAT protein transport complex"/>
    <property type="evidence" value="ECO:0007669"/>
    <property type="project" value="UniProtKB-UniRule"/>
</dbReference>
<comment type="function">
    <text evidence="9">Part of the twin-arginine translocation (Tat) system that transports large folded proteins containing a characteristic twin-arginine motif in their signal peptide across membranes. TatA could form the protein-conducting channel of the Tat system.</text>
</comment>
<evidence type="ECO:0000313" key="12">
    <source>
        <dbReference type="Proteomes" id="UP000503011"/>
    </source>
</evidence>
<dbReference type="Proteomes" id="UP000503011">
    <property type="component" value="Chromosome"/>
</dbReference>
<feature type="region of interest" description="Disordered" evidence="10">
    <location>
        <begin position="46"/>
        <end position="92"/>
    </location>
</feature>
<name>A0A6F8YZ37_9ACTN</name>
<comment type="similarity">
    <text evidence="9">Belongs to the TatA/E family.</text>
</comment>
<accession>A0A6F8YZ37</accession>
<dbReference type="HAMAP" id="MF_00236">
    <property type="entry name" value="TatA_E"/>
    <property type="match status" value="1"/>
</dbReference>
<reference evidence="11 12" key="1">
    <citation type="submission" date="2020-03" db="EMBL/GenBank/DDBJ databases">
        <title>Whole genome shotgun sequence of Phytohabitans suffuscus NBRC 105367.</title>
        <authorList>
            <person name="Komaki H."/>
            <person name="Tamura T."/>
        </authorList>
    </citation>
    <scope>NUCLEOTIDE SEQUENCE [LARGE SCALE GENOMIC DNA]</scope>
    <source>
        <strain evidence="11 12">NBRC 105367</strain>
    </source>
</reference>
<evidence type="ECO:0000256" key="9">
    <source>
        <dbReference type="HAMAP-Rule" id="MF_00236"/>
    </source>
</evidence>
<evidence type="ECO:0000256" key="1">
    <source>
        <dbReference type="ARBA" id="ARBA00004162"/>
    </source>
</evidence>
<keyword evidence="2 9" id="KW-0813">Transport</keyword>
<evidence type="ECO:0000256" key="6">
    <source>
        <dbReference type="ARBA" id="ARBA00022989"/>
    </source>
</evidence>
<dbReference type="InterPro" id="IPR006312">
    <property type="entry name" value="TatA/E"/>
</dbReference>
<evidence type="ECO:0000256" key="8">
    <source>
        <dbReference type="ARBA" id="ARBA00023136"/>
    </source>
</evidence>
<sequence length="92" mass="10152">MGALKPWHIAVLVVVLVLLFGAKRLPDAARSLGRSLRIIKAETKHLTDDDERDLAEKADAQHGRQPLPPTATEQRPATPVQDPVQRSTRDIS</sequence>
<evidence type="ECO:0000256" key="5">
    <source>
        <dbReference type="ARBA" id="ARBA00022927"/>
    </source>
</evidence>
<keyword evidence="4 9" id="KW-0812">Transmembrane</keyword>
<keyword evidence="8 9" id="KW-0472">Membrane</keyword>
<keyword evidence="7 9" id="KW-0811">Translocation</keyword>
<protein>
    <recommendedName>
        <fullName evidence="9">Sec-independent protein translocase protein TatA</fullName>
    </recommendedName>
</protein>